<sequence length="503" mass="55062">MDFDFQEQKKEAIIKVIGVGGGGSNAVKHMYSEGIKDVEFVICNTDAQALNDSNIPRKIRLGETLTEGRGAGNKPDIGEEAARESLEEIQNMLGENTNMIFITAGMGGGTGTGAAPVVAEIAQELGILTVGIVTIPFRNEGKRRINQAVDGIRKLEGKVDSLLVINNEKIIDLYGDFPLSQAFAKADSVLATAAKGIAEIITCHGYINVDFADVDTVMRNSGVSIMGSGTSEGENRSIQAIEEALNSPLLNNNNINGAQNILVNITSGDKEALMSEIGEITNYVQEMAGNNADLIWGNGKDESLGDKLSVTVIATGFSQSSIPELRERKPKEQPVRVNLNTQGYEEPNIFNQVPPQGQQGFEQQNMRPSQNSNIPNYRGNNNAQHDSNQSIYKKASNEDAINQLYDHTPQQHAPQGYQQPMGGNNGFQETNHDMRRSFSQAHDEEVDQMTRIPAYKRKEMQRQQQKDQSFFRSSNDNSSFHGDQNGGEPKIGNNNSFLHDNVD</sequence>
<organism evidence="1 2">
    <name type="scientific">Halosquirtibacter laminarini</name>
    <dbReference type="NCBI Taxonomy" id="3374600"/>
    <lineage>
        <taxon>Bacteria</taxon>
        <taxon>Pseudomonadati</taxon>
        <taxon>Bacteroidota</taxon>
        <taxon>Bacteroidia</taxon>
        <taxon>Marinilabiliales</taxon>
        <taxon>Prolixibacteraceae</taxon>
        <taxon>Halosquirtibacter</taxon>
    </lineage>
</organism>
<keyword evidence="1" id="KW-0132">Cell division</keyword>
<gene>
    <name evidence="1" type="primary">ftsZ</name>
    <name evidence="1" type="ORF">K4L44_12150</name>
</gene>
<dbReference type="EMBL" id="CP081303">
    <property type="protein sequence ID" value="QZE13334.1"/>
    <property type="molecule type" value="Genomic_DNA"/>
</dbReference>
<dbReference type="Proteomes" id="UP000826212">
    <property type="component" value="Chromosome"/>
</dbReference>
<evidence type="ECO:0000313" key="2">
    <source>
        <dbReference type="Proteomes" id="UP000826212"/>
    </source>
</evidence>
<proteinExistence type="predicted"/>
<keyword evidence="1" id="KW-0131">Cell cycle</keyword>
<keyword evidence="2" id="KW-1185">Reference proteome</keyword>
<accession>A0AC61NCW9</accession>
<name>A0AC61NCW9_9BACT</name>
<reference evidence="1" key="1">
    <citation type="submission" date="2021-08" db="EMBL/GenBank/DDBJ databases">
        <title>Novel anaerobic bacterium isolated from sea squirt in East Sea, Republic of Korea.</title>
        <authorList>
            <person name="Nguyen T.H."/>
            <person name="Li Z."/>
            <person name="Lee Y.-J."/>
            <person name="Ko J."/>
            <person name="Kim S.-G."/>
        </authorList>
    </citation>
    <scope>NUCLEOTIDE SEQUENCE</scope>
    <source>
        <strain evidence="1">KCTC 25031</strain>
    </source>
</reference>
<evidence type="ECO:0000313" key="1">
    <source>
        <dbReference type="EMBL" id="QZE13334.1"/>
    </source>
</evidence>
<protein>
    <submittedName>
        <fullName evidence="1">Cell division protein FtsZ</fullName>
    </submittedName>
</protein>